<organism evidence="1 2">
    <name type="scientific">Spirosoma taeanense</name>
    <dbReference type="NCBI Taxonomy" id="2735870"/>
    <lineage>
        <taxon>Bacteria</taxon>
        <taxon>Pseudomonadati</taxon>
        <taxon>Bacteroidota</taxon>
        <taxon>Cytophagia</taxon>
        <taxon>Cytophagales</taxon>
        <taxon>Cytophagaceae</taxon>
        <taxon>Spirosoma</taxon>
    </lineage>
</organism>
<dbReference type="EMBL" id="CP053435">
    <property type="protein sequence ID" value="QJW91720.1"/>
    <property type="molecule type" value="Genomic_DNA"/>
</dbReference>
<accession>A0A6M5YEG9</accession>
<sequence>MNKKLSWTKEAFSRDIVITENNQVVGGMSRNVLSHDVNAYLYDVQIRFDVTGFLFHKVNIHDLKADNRIIGHIALHFGKRAELQLETGELYTWKRHNMLMREWDMIREGATDAEDQEIVNYTLVRQFLADHGDINVDDTSPGTAIVVLAGLFIRNYFQRRRRAAAGIIAVSGS</sequence>
<dbReference type="RefSeq" id="WP_171741571.1">
    <property type="nucleotide sequence ID" value="NZ_CP053435.1"/>
</dbReference>
<name>A0A6M5YEG9_9BACT</name>
<proteinExistence type="predicted"/>
<evidence type="ECO:0000313" key="2">
    <source>
        <dbReference type="Proteomes" id="UP000502756"/>
    </source>
</evidence>
<dbReference type="Proteomes" id="UP000502756">
    <property type="component" value="Chromosome"/>
</dbReference>
<dbReference type="AlphaFoldDB" id="A0A6M5YEG9"/>
<gene>
    <name evidence="1" type="ORF">HNV11_21210</name>
</gene>
<reference evidence="1 2" key="1">
    <citation type="submission" date="2020-05" db="EMBL/GenBank/DDBJ databases">
        <title>Genome sequencing of Spirosoma sp. TS118.</title>
        <authorList>
            <person name="Lee J.-H."/>
            <person name="Jeong S."/>
            <person name="Zhao L."/>
            <person name="Jung J.-H."/>
            <person name="Kim M.-K."/>
            <person name="Lim S."/>
        </authorList>
    </citation>
    <scope>NUCLEOTIDE SEQUENCE [LARGE SCALE GENOMIC DNA]</scope>
    <source>
        <strain evidence="1 2">TS118</strain>
    </source>
</reference>
<evidence type="ECO:0000313" key="1">
    <source>
        <dbReference type="EMBL" id="QJW91720.1"/>
    </source>
</evidence>
<protein>
    <submittedName>
        <fullName evidence="1">Uncharacterized protein</fullName>
    </submittedName>
</protein>
<keyword evidence="2" id="KW-1185">Reference proteome</keyword>
<dbReference type="KEGG" id="stae:HNV11_21210"/>